<dbReference type="OrthoDB" id="3791526at2759"/>
<gene>
    <name evidence="2" type="ORF">P154DRAFT_519541</name>
</gene>
<name>A0A6A5WW21_9PLEO</name>
<dbReference type="AlphaFoldDB" id="A0A6A5WW21"/>
<dbReference type="EMBL" id="ML977568">
    <property type="protein sequence ID" value="KAF2004341.1"/>
    <property type="molecule type" value="Genomic_DNA"/>
</dbReference>
<evidence type="ECO:0000313" key="3">
    <source>
        <dbReference type="Proteomes" id="UP000799779"/>
    </source>
</evidence>
<keyword evidence="3" id="KW-1185">Reference proteome</keyword>
<evidence type="ECO:0000256" key="1">
    <source>
        <dbReference type="SAM" id="MobiDB-lite"/>
    </source>
</evidence>
<feature type="region of interest" description="Disordered" evidence="1">
    <location>
        <begin position="45"/>
        <end position="79"/>
    </location>
</feature>
<organism evidence="2 3">
    <name type="scientific">Amniculicola lignicola CBS 123094</name>
    <dbReference type="NCBI Taxonomy" id="1392246"/>
    <lineage>
        <taxon>Eukaryota</taxon>
        <taxon>Fungi</taxon>
        <taxon>Dikarya</taxon>
        <taxon>Ascomycota</taxon>
        <taxon>Pezizomycotina</taxon>
        <taxon>Dothideomycetes</taxon>
        <taxon>Pleosporomycetidae</taxon>
        <taxon>Pleosporales</taxon>
        <taxon>Amniculicolaceae</taxon>
        <taxon>Amniculicola</taxon>
    </lineage>
</organism>
<accession>A0A6A5WW21</accession>
<evidence type="ECO:0000313" key="2">
    <source>
        <dbReference type="EMBL" id="KAF2004341.1"/>
    </source>
</evidence>
<proteinExistence type="predicted"/>
<dbReference type="Proteomes" id="UP000799779">
    <property type="component" value="Unassembled WGS sequence"/>
</dbReference>
<reference evidence="2" key="1">
    <citation type="journal article" date="2020" name="Stud. Mycol.">
        <title>101 Dothideomycetes genomes: a test case for predicting lifestyles and emergence of pathogens.</title>
        <authorList>
            <person name="Haridas S."/>
            <person name="Albert R."/>
            <person name="Binder M."/>
            <person name="Bloem J."/>
            <person name="Labutti K."/>
            <person name="Salamov A."/>
            <person name="Andreopoulos B."/>
            <person name="Baker S."/>
            <person name="Barry K."/>
            <person name="Bills G."/>
            <person name="Bluhm B."/>
            <person name="Cannon C."/>
            <person name="Castanera R."/>
            <person name="Culley D."/>
            <person name="Daum C."/>
            <person name="Ezra D."/>
            <person name="Gonzalez J."/>
            <person name="Henrissat B."/>
            <person name="Kuo A."/>
            <person name="Liang C."/>
            <person name="Lipzen A."/>
            <person name="Lutzoni F."/>
            <person name="Magnuson J."/>
            <person name="Mondo S."/>
            <person name="Nolan M."/>
            <person name="Ohm R."/>
            <person name="Pangilinan J."/>
            <person name="Park H.-J."/>
            <person name="Ramirez L."/>
            <person name="Alfaro M."/>
            <person name="Sun H."/>
            <person name="Tritt A."/>
            <person name="Yoshinaga Y."/>
            <person name="Zwiers L.-H."/>
            <person name="Turgeon B."/>
            <person name="Goodwin S."/>
            <person name="Spatafora J."/>
            <person name="Crous P."/>
            <person name="Grigoriev I."/>
        </authorList>
    </citation>
    <scope>NUCLEOTIDE SEQUENCE</scope>
    <source>
        <strain evidence="2">CBS 123094</strain>
    </source>
</reference>
<protein>
    <submittedName>
        <fullName evidence="2">Uncharacterized protein</fullName>
    </submittedName>
</protein>
<sequence length="79" mass="8536">MPSVSQFPPARVFLKTPLSPTSMNKMSVPWRQASMTQTPIPRALTTTSSITSPVQSQIQMQQSNGTKRGSDSRGSVLTA</sequence>